<dbReference type="Proteomes" id="UP000054559">
    <property type="component" value="Unassembled WGS sequence"/>
</dbReference>
<dbReference type="PANTHER" id="PTHR37538:SF1">
    <property type="entry name" value="BTB DOMAIN-CONTAINING PROTEIN"/>
    <property type="match status" value="1"/>
</dbReference>
<name>A0A0J8QYI8_COCIT</name>
<sequence length="252" mass="27657">MTKQGQIREDALAGAEADLQQNSMKIVIPTSDTSGSESDDAATTSLLGLRQPDLLSQAAKYHLRAYPYSPDPDPDPDHTIRLPDLDKDIAHTLTLRRPNVRNSEKASLEYRRAVLVYQTAVSYGLHSLVLHAKANITKFGKSVSAFNALDIWREVYEKLSKDDAWLYSHLKAKLGEAFDADGSVFAREQFLEHAQGPLGGTLMKIVVDIYNNKLSSARMKDGQAGRSRVAGCPKPNGNTKLGPEAQLGRHSS</sequence>
<accession>A0A0J8QYI8</accession>
<protein>
    <submittedName>
        <fullName evidence="2">Uncharacterized protein</fullName>
    </submittedName>
</protein>
<evidence type="ECO:0000313" key="2">
    <source>
        <dbReference type="EMBL" id="KMU77080.1"/>
    </source>
</evidence>
<dbReference type="AlphaFoldDB" id="A0A0J8QYI8"/>
<dbReference type="STRING" id="454286.A0A0J8QYI8"/>
<reference evidence="3" key="1">
    <citation type="journal article" date="2010" name="Genome Res.">
        <title>Population genomic sequencing of Coccidioides fungi reveals recent hybridization and transposon control.</title>
        <authorList>
            <person name="Neafsey D.E."/>
            <person name="Barker B.M."/>
            <person name="Sharpton T.J."/>
            <person name="Stajich J.E."/>
            <person name="Park D.J."/>
            <person name="Whiston E."/>
            <person name="Hung C.-Y."/>
            <person name="McMahan C."/>
            <person name="White J."/>
            <person name="Sykes S."/>
            <person name="Heiman D."/>
            <person name="Young S."/>
            <person name="Zeng Q."/>
            <person name="Abouelleil A."/>
            <person name="Aftuck L."/>
            <person name="Bessette D."/>
            <person name="Brown A."/>
            <person name="FitzGerald M."/>
            <person name="Lui A."/>
            <person name="Macdonald J.P."/>
            <person name="Priest M."/>
            <person name="Orbach M.J."/>
            <person name="Galgiani J.N."/>
            <person name="Kirkland T.N."/>
            <person name="Cole G.T."/>
            <person name="Birren B.W."/>
            <person name="Henn M.R."/>
            <person name="Taylor J.W."/>
            <person name="Rounsley S.D."/>
        </authorList>
    </citation>
    <scope>NUCLEOTIDE SEQUENCE [LARGE SCALE GENOMIC DNA]</scope>
    <source>
        <strain evidence="3">RMSCC 3703</strain>
    </source>
</reference>
<gene>
    <name evidence="2" type="ORF">CISG_06118</name>
</gene>
<dbReference type="EMBL" id="DS268152">
    <property type="protein sequence ID" value="KMU77080.1"/>
    <property type="molecule type" value="Genomic_DNA"/>
</dbReference>
<proteinExistence type="predicted"/>
<feature type="region of interest" description="Disordered" evidence="1">
    <location>
        <begin position="1"/>
        <end position="23"/>
    </location>
</feature>
<evidence type="ECO:0000256" key="1">
    <source>
        <dbReference type="SAM" id="MobiDB-lite"/>
    </source>
</evidence>
<feature type="region of interest" description="Disordered" evidence="1">
    <location>
        <begin position="220"/>
        <end position="252"/>
    </location>
</feature>
<dbReference type="PANTHER" id="PTHR37538">
    <property type="entry name" value="BTB DOMAIN-CONTAINING PROTEIN"/>
    <property type="match status" value="1"/>
</dbReference>
<organism evidence="2 3">
    <name type="scientific">Coccidioides immitis RMSCC 3703</name>
    <dbReference type="NCBI Taxonomy" id="454286"/>
    <lineage>
        <taxon>Eukaryota</taxon>
        <taxon>Fungi</taxon>
        <taxon>Dikarya</taxon>
        <taxon>Ascomycota</taxon>
        <taxon>Pezizomycotina</taxon>
        <taxon>Eurotiomycetes</taxon>
        <taxon>Eurotiomycetidae</taxon>
        <taxon>Onygenales</taxon>
        <taxon>Onygenaceae</taxon>
        <taxon>Coccidioides</taxon>
    </lineage>
</organism>
<evidence type="ECO:0000313" key="3">
    <source>
        <dbReference type="Proteomes" id="UP000054559"/>
    </source>
</evidence>
<feature type="compositionally biased region" description="Basic and acidic residues" evidence="1">
    <location>
        <begin position="1"/>
        <end position="11"/>
    </location>
</feature>